<protein>
    <submittedName>
        <fullName evidence="1">Uncharacterized protein</fullName>
    </submittedName>
</protein>
<feature type="non-terminal residue" evidence="1">
    <location>
        <position position="171"/>
    </location>
</feature>
<organism evidence="1 2">
    <name type="scientific">Mycena pura</name>
    <dbReference type="NCBI Taxonomy" id="153505"/>
    <lineage>
        <taxon>Eukaryota</taxon>
        <taxon>Fungi</taxon>
        <taxon>Dikarya</taxon>
        <taxon>Basidiomycota</taxon>
        <taxon>Agaricomycotina</taxon>
        <taxon>Agaricomycetes</taxon>
        <taxon>Agaricomycetidae</taxon>
        <taxon>Agaricales</taxon>
        <taxon>Marasmiineae</taxon>
        <taxon>Mycenaceae</taxon>
        <taxon>Mycena</taxon>
    </lineage>
</organism>
<evidence type="ECO:0000313" key="1">
    <source>
        <dbReference type="EMBL" id="KAJ7206380.1"/>
    </source>
</evidence>
<reference evidence="1" key="1">
    <citation type="submission" date="2023-03" db="EMBL/GenBank/DDBJ databases">
        <title>Massive genome expansion in bonnet fungi (Mycena s.s.) driven by repeated elements and novel gene families across ecological guilds.</title>
        <authorList>
            <consortium name="Lawrence Berkeley National Laboratory"/>
            <person name="Harder C.B."/>
            <person name="Miyauchi S."/>
            <person name="Viragh M."/>
            <person name="Kuo A."/>
            <person name="Thoen E."/>
            <person name="Andreopoulos B."/>
            <person name="Lu D."/>
            <person name="Skrede I."/>
            <person name="Drula E."/>
            <person name="Henrissat B."/>
            <person name="Morin E."/>
            <person name="Kohler A."/>
            <person name="Barry K."/>
            <person name="LaButti K."/>
            <person name="Morin E."/>
            <person name="Salamov A."/>
            <person name="Lipzen A."/>
            <person name="Mereny Z."/>
            <person name="Hegedus B."/>
            <person name="Baldrian P."/>
            <person name="Stursova M."/>
            <person name="Weitz H."/>
            <person name="Taylor A."/>
            <person name="Grigoriev I.V."/>
            <person name="Nagy L.G."/>
            <person name="Martin F."/>
            <person name="Kauserud H."/>
        </authorList>
    </citation>
    <scope>NUCLEOTIDE SEQUENCE</scope>
    <source>
        <strain evidence="1">9144</strain>
    </source>
</reference>
<dbReference type="EMBL" id="JARJCW010000040">
    <property type="protein sequence ID" value="KAJ7206380.1"/>
    <property type="molecule type" value="Genomic_DNA"/>
</dbReference>
<proteinExistence type="predicted"/>
<name>A0AAD6VD07_9AGAR</name>
<dbReference type="AlphaFoldDB" id="A0AAD6VD07"/>
<dbReference type="Proteomes" id="UP001219525">
    <property type="component" value="Unassembled WGS sequence"/>
</dbReference>
<evidence type="ECO:0000313" key="2">
    <source>
        <dbReference type="Proteomes" id="UP001219525"/>
    </source>
</evidence>
<feature type="non-terminal residue" evidence="1">
    <location>
        <position position="1"/>
    </location>
</feature>
<keyword evidence="2" id="KW-1185">Reference proteome</keyword>
<sequence>ISQYLRNEFSRIRHDHTSRGIPLENDWPGKDSINHLVKKSSGTFIYAATVVRYIDNEYSHPTERLGSVFSLDPHSTTPLDNLYTQILSAVPDQSILRQVLHAVVWTNHCWDPEDIDVVLQLRTGTLRLVLRGLHSVASVPPFTTIEAVRSGVKLLHASISDFLLDPLRSSE</sequence>
<comment type="caution">
    <text evidence="1">The sequence shown here is derived from an EMBL/GenBank/DDBJ whole genome shotgun (WGS) entry which is preliminary data.</text>
</comment>
<accession>A0AAD6VD07</accession>
<gene>
    <name evidence="1" type="ORF">GGX14DRAFT_314524</name>
</gene>